<protein>
    <submittedName>
        <fullName evidence="1">Uncharacterized protein</fullName>
    </submittedName>
</protein>
<evidence type="ECO:0000313" key="2">
    <source>
        <dbReference type="Proteomes" id="UP001432251"/>
    </source>
</evidence>
<gene>
    <name evidence="1" type="ORF">V2W30_34340</name>
</gene>
<sequence>MFAQAGATAASRTVGSTRTGFDRMLDRPDAPLLAGFWRTAHGDGAG</sequence>
<dbReference type="EMBL" id="CP146022">
    <property type="protein sequence ID" value="WWQ67913.1"/>
    <property type="molecule type" value="Genomic_DNA"/>
</dbReference>
<reference evidence="1" key="1">
    <citation type="journal article" date="2025" name="Int. J. Syst. Evol. Microbiol.">
        <title>Streptomyces citrinus sp. nov., with yellow diffusible pigment.</title>
        <authorList>
            <person name="He Y."/>
            <person name="Yang E."/>
            <person name="Xu J."/>
            <person name="Sun Y."/>
            <person name="Sun L."/>
        </authorList>
    </citation>
    <scope>NUCLEOTIDE SEQUENCE</scope>
    <source>
        <strain evidence="1">Q6</strain>
    </source>
</reference>
<accession>A0ACD5AL13</accession>
<name>A0ACD5AL13_9ACTN</name>
<organism evidence="1 2">
    <name type="scientific">Streptomyces citrinus</name>
    <dbReference type="NCBI Taxonomy" id="3118173"/>
    <lineage>
        <taxon>Bacteria</taxon>
        <taxon>Bacillati</taxon>
        <taxon>Actinomycetota</taxon>
        <taxon>Actinomycetes</taxon>
        <taxon>Kitasatosporales</taxon>
        <taxon>Streptomycetaceae</taxon>
        <taxon>Streptomyces</taxon>
    </lineage>
</organism>
<dbReference type="Proteomes" id="UP001432251">
    <property type="component" value="Chromosome"/>
</dbReference>
<keyword evidence="2" id="KW-1185">Reference proteome</keyword>
<proteinExistence type="predicted"/>
<evidence type="ECO:0000313" key="1">
    <source>
        <dbReference type="EMBL" id="WWQ67913.1"/>
    </source>
</evidence>